<dbReference type="HOGENOM" id="CLU_024920_0_0_0"/>
<dbReference type="eggNOG" id="COG2148">
    <property type="taxonomic scope" value="Bacteria"/>
</dbReference>
<feature type="transmembrane region" description="Helical" evidence="2">
    <location>
        <begin position="231"/>
        <end position="257"/>
    </location>
</feature>
<organism evidence="4 5">
    <name type="scientific">Fervidobacterium nodosum (strain ATCC 35602 / DSM 5306 / Rt17-B1)</name>
    <dbReference type="NCBI Taxonomy" id="381764"/>
    <lineage>
        <taxon>Bacteria</taxon>
        <taxon>Thermotogati</taxon>
        <taxon>Thermotogota</taxon>
        <taxon>Thermotogae</taxon>
        <taxon>Thermotogales</taxon>
        <taxon>Fervidobacteriaceae</taxon>
        <taxon>Fervidobacterium</taxon>
    </lineage>
</organism>
<dbReference type="GO" id="GO:0016780">
    <property type="term" value="F:phosphotransferase activity, for other substituted phosphate groups"/>
    <property type="evidence" value="ECO:0007669"/>
    <property type="project" value="TreeGrafter"/>
</dbReference>
<keyword evidence="4" id="KW-0808">Transferase</keyword>
<dbReference type="Pfam" id="PF02397">
    <property type="entry name" value="Bac_transf"/>
    <property type="match status" value="1"/>
</dbReference>
<evidence type="ECO:0000259" key="3">
    <source>
        <dbReference type="Pfam" id="PF02397"/>
    </source>
</evidence>
<dbReference type="RefSeq" id="WP_011993753.1">
    <property type="nucleotide sequence ID" value="NC_009718.1"/>
</dbReference>
<evidence type="ECO:0000313" key="5">
    <source>
        <dbReference type="Proteomes" id="UP000002415"/>
    </source>
</evidence>
<comment type="similarity">
    <text evidence="1">Belongs to the bacterial sugar transferase family.</text>
</comment>
<name>A7HKK1_FERNB</name>
<reference evidence="4 5" key="2">
    <citation type="journal article" date="2009" name="Proc. Natl. Acad. Sci. U.S.A.">
        <title>On the chimeric nature, thermophilic origin, and phylogenetic placement of the Thermotogales.</title>
        <authorList>
            <person name="Zhaxybayeva O."/>
            <person name="Swithers K.S."/>
            <person name="Lapierre P."/>
            <person name="Fournier G.P."/>
            <person name="Bickhart D.M."/>
            <person name="DeBoy R.T."/>
            <person name="Nelson K.E."/>
            <person name="Nesbo C.L."/>
            <person name="Doolittle W.F."/>
            <person name="Gogarten J.P."/>
            <person name="Noll K.M."/>
        </authorList>
    </citation>
    <scope>NUCLEOTIDE SEQUENCE [LARGE SCALE GENOMIC DNA]</scope>
    <source>
        <strain evidence="5">ATCC 35602 / DSM 5306 / Rt17-B1</strain>
    </source>
</reference>
<feature type="domain" description="Bacterial sugar transferase" evidence="3">
    <location>
        <begin position="229"/>
        <end position="410"/>
    </location>
</feature>
<feature type="transmembrane region" description="Helical" evidence="2">
    <location>
        <begin position="58"/>
        <end position="81"/>
    </location>
</feature>
<dbReference type="KEGG" id="fno:Fnod_0575"/>
<keyword evidence="5" id="KW-1185">Reference proteome</keyword>
<dbReference type="Proteomes" id="UP000002415">
    <property type="component" value="Chromosome"/>
</dbReference>
<protein>
    <submittedName>
        <fullName evidence="4">Sugar transferase</fullName>
    </submittedName>
</protein>
<evidence type="ECO:0000256" key="1">
    <source>
        <dbReference type="ARBA" id="ARBA00006464"/>
    </source>
</evidence>
<proteinExistence type="inferred from homology"/>
<dbReference type="PANTHER" id="PTHR30576:SF0">
    <property type="entry name" value="UNDECAPRENYL-PHOSPHATE N-ACETYLGALACTOSAMINYL 1-PHOSPHATE TRANSFERASE-RELATED"/>
    <property type="match status" value="1"/>
</dbReference>
<gene>
    <name evidence="4" type="ordered locus">Fnod_0575</name>
</gene>
<dbReference type="EMBL" id="CP000771">
    <property type="protein sequence ID" value="ABS60434.1"/>
    <property type="molecule type" value="Genomic_DNA"/>
</dbReference>
<accession>A7HKK1</accession>
<dbReference type="InterPro" id="IPR003362">
    <property type="entry name" value="Bact_transf"/>
</dbReference>
<evidence type="ECO:0000256" key="2">
    <source>
        <dbReference type="SAM" id="Phobius"/>
    </source>
</evidence>
<evidence type="ECO:0000313" key="4">
    <source>
        <dbReference type="EMBL" id="ABS60434.1"/>
    </source>
</evidence>
<dbReference type="STRING" id="381764.Fnod_0575"/>
<keyword evidence="2" id="KW-1133">Transmembrane helix</keyword>
<feature type="transmembrane region" description="Helical" evidence="2">
    <location>
        <begin position="87"/>
        <end position="107"/>
    </location>
</feature>
<sequence>MYLSLAIVFTNIGITVLLSNAFLGNIALAILNDFFFLLFAFALRAYDDDNLESFNESVVRFYVSAFLSFLFVISVVSIFDFNVSKYNILYLNLLLPIALSVVNNILFKISLKTTKPKKYLVIGRQEELKPILDEITQKSKGRYVFADFINPSPVTFRQKVIHYDNVLIGDYELYERIKDEIQDDIKLKNVEYLSELSEKLLKRIPIAVIQKFKEYYELEFSKAKESPAKRLLDIIGGTFGLILFSPFMLITAIAILIEDGRPVVFKQLRVGKDGKYFEFIKLRSLKNDGFDSNNPNGTIEKRLLKIGKVIRSTRIDESLQFWLILKGKMSLVGPRPEMIEYHRLYSQQIPFYEYRLKLKPGLTGWAQINFKHTTTLEEYMKKTEYDLYYVKNRSTLMDLRIILQTIEVIFWRKGAK</sequence>
<keyword evidence="2" id="KW-0472">Membrane</keyword>
<feature type="transmembrane region" description="Helical" evidence="2">
    <location>
        <begin position="26"/>
        <end position="46"/>
    </location>
</feature>
<keyword evidence="2" id="KW-0812">Transmembrane</keyword>
<dbReference type="OrthoDB" id="9808602at2"/>
<dbReference type="AlphaFoldDB" id="A7HKK1"/>
<reference evidence="4 5" key="1">
    <citation type="submission" date="2007-07" db="EMBL/GenBank/DDBJ databases">
        <title>Complete sequence of Fervidobacterium nodosum Rt17-B1.</title>
        <authorList>
            <consortium name="US DOE Joint Genome Institute"/>
            <person name="Copeland A."/>
            <person name="Lucas S."/>
            <person name="Lapidus A."/>
            <person name="Barry K."/>
            <person name="Glavina del Rio T."/>
            <person name="Dalin E."/>
            <person name="Tice H."/>
            <person name="Pitluck S."/>
            <person name="Saunders E."/>
            <person name="Brettin T."/>
            <person name="Bruce D."/>
            <person name="Detter J.C."/>
            <person name="Han C."/>
            <person name="Schmutz J."/>
            <person name="Larimer F."/>
            <person name="Land M."/>
            <person name="Hauser L."/>
            <person name="Kyrpides N."/>
            <person name="Mikhailova N."/>
            <person name="Nelson K."/>
            <person name="Gogarten J.P."/>
            <person name="Noll K."/>
            <person name="Richardson P."/>
        </authorList>
    </citation>
    <scope>NUCLEOTIDE SEQUENCE [LARGE SCALE GENOMIC DNA]</scope>
    <source>
        <strain evidence="5">ATCC 35602 / DSM 5306 / Rt17-B1</strain>
    </source>
</reference>
<dbReference type="PANTHER" id="PTHR30576">
    <property type="entry name" value="COLANIC BIOSYNTHESIS UDP-GLUCOSE LIPID CARRIER TRANSFERASE"/>
    <property type="match status" value="1"/>
</dbReference>